<dbReference type="AlphaFoldDB" id="A0A1S2V3W9"/>
<sequence>MINLKRVRQSQASNVSEKSCASLEEDILALKFEVGFCLSEIKEYEGRWSKFQLLWPGALLILYVLAVAASLWTGGHWHWVVVVAIGGALSLIDVVIEEKQSRRIRSFYDAVRVWRSAERHLRNARISTLARSIEREERE</sequence>
<accession>A0A1S2V3W9</accession>
<evidence type="ECO:0000313" key="2">
    <source>
        <dbReference type="EMBL" id="OIN53160.1"/>
    </source>
</evidence>
<feature type="transmembrane region" description="Helical" evidence="1">
    <location>
        <begin position="53"/>
        <end position="71"/>
    </location>
</feature>
<comment type="caution">
    <text evidence="2">The sequence shown here is derived from an EMBL/GenBank/DDBJ whole genome shotgun (WGS) entry which is preliminary data.</text>
</comment>
<dbReference type="RefSeq" id="WP_071484198.1">
    <property type="nucleotide sequence ID" value="NZ_FNTS01000002.1"/>
</dbReference>
<proteinExistence type="predicted"/>
<evidence type="ECO:0000313" key="3">
    <source>
        <dbReference type="Proteomes" id="UP000181661"/>
    </source>
</evidence>
<dbReference type="Proteomes" id="UP000181661">
    <property type="component" value="Unassembled WGS sequence"/>
</dbReference>
<reference evidence="2 3" key="1">
    <citation type="submission" date="2016-08" db="EMBL/GenBank/DDBJ databases">
        <title>Draft genome sequence of Pseudomonas costantinii LMG 22119, type strain isolated from cultivated mushroom (Agaricus bisporus) sporophores.</title>
        <authorList>
            <person name="Tambong J.T."/>
        </authorList>
    </citation>
    <scope>NUCLEOTIDE SEQUENCE [LARGE SCALE GENOMIC DNA]</scope>
    <source>
        <strain evidence="2 3">LMG 22119</strain>
    </source>
</reference>
<organism evidence="2 3">
    <name type="scientific">Pseudomonas costantinii</name>
    <dbReference type="NCBI Taxonomy" id="168469"/>
    <lineage>
        <taxon>Bacteria</taxon>
        <taxon>Pseudomonadati</taxon>
        <taxon>Pseudomonadota</taxon>
        <taxon>Gammaproteobacteria</taxon>
        <taxon>Pseudomonadales</taxon>
        <taxon>Pseudomonadaceae</taxon>
        <taxon>Pseudomonas</taxon>
    </lineage>
</organism>
<feature type="transmembrane region" description="Helical" evidence="1">
    <location>
        <begin position="77"/>
        <end position="96"/>
    </location>
</feature>
<name>A0A1S2V3W9_9PSED</name>
<keyword evidence="1" id="KW-1133">Transmembrane helix</keyword>
<keyword evidence="1" id="KW-0812">Transmembrane</keyword>
<dbReference type="EMBL" id="MDDR01000022">
    <property type="protein sequence ID" value="OIN53160.1"/>
    <property type="molecule type" value="Genomic_DNA"/>
</dbReference>
<keyword evidence="1" id="KW-0472">Membrane</keyword>
<protein>
    <submittedName>
        <fullName evidence="2">Uncharacterized protein</fullName>
    </submittedName>
</protein>
<gene>
    <name evidence="2" type="ORF">BFL40_12060</name>
</gene>
<evidence type="ECO:0000256" key="1">
    <source>
        <dbReference type="SAM" id="Phobius"/>
    </source>
</evidence>